<evidence type="ECO:0000313" key="1">
    <source>
        <dbReference type="EMBL" id="TNN66811.1"/>
    </source>
</evidence>
<sequence>MTHTHTLYLWDVDSGPEELQVLPHLLRFELGVEDGELGEHAHVGALQPQRRLQQRDELLVEPAVLIVADQVLQLVGVDHDVEAADLPQTKLLAVHAREAHLAATSRNPLPARYLLPRPRAVGFAGAVHGRLVLPEVDQRRRQAGEVGHVVVQELGRLVHPVIITTVAHLRRDGKHDVTPRGAPNGGGRAGGAPFTCWMWALLGPLTNSSSSARRFVFAKAKISSVSTRSATGGPPFLLAALTTSMYADGSTALMYESMASFTSSLCSCARANWLHTAGSSQRSANS</sequence>
<gene>
    <name evidence="1" type="ORF">EYF80_022880</name>
</gene>
<dbReference type="EMBL" id="SRLO01000213">
    <property type="protein sequence ID" value="TNN66811.1"/>
    <property type="molecule type" value="Genomic_DNA"/>
</dbReference>
<proteinExistence type="predicted"/>
<keyword evidence="2" id="KW-1185">Reference proteome</keyword>
<dbReference type="Proteomes" id="UP000314294">
    <property type="component" value="Unassembled WGS sequence"/>
</dbReference>
<dbReference type="OrthoDB" id="10584387at2759"/>
<comment type="caution">
    <text evidence="1">The sequence shown here is derived from an EMBL/GenBank/DDBJ whole genome shotgun (WGS) entry which is preliminary data.</text>
</comment>
<organism evidence="1 2">
    <name type="scientific">Liparis tanakae</name>
    <name type="common">Tanaka's snailfish</name>
    <dbReference type="NCBI Taxonomy" id="230148"/>
    <lineage>
        <taxon>Eukaryota</taxon>
        <taxon>Metazoa</taxon>
        <taxon>Chordata</taxon>
        <taxon>Craniata</taxon>
        <taxon>Vertebrata</taxon>
        <taxon>Euteleostomi</taxon>
        <taxon>Actinopterygii</taxon>
        <taxon>Neopterygii</taxon>
        <taxon>Teleostei</taxon>
        <taxon>Neoteleostei</taxon>
        <taxon>Acanthomorphata</taxon>
        <taxon>Eupercaria</taxon>
        <taxon>Perciformes</taxon>
        <taxon>Cottioidei</taxon>
        <taxon>Cottales</taxon>
        <taxon>Liparidae</taxon>
        <taxon>Liparis</taxon>
    </lineage>
</organism>
<dbReference type="AlphaFoldDB" id="A0A4Z2HMP2"/>
<protein>
    <submittedName>
        <fullName evidence="1">Uncharacterized protein</fullName>
    </submittedName>
</protein>
<name>A0A4Z2HMP2_9TELE</name>
<evidence type="ECO:0000313" key="2">
    <source>
        <dbReference type="Proteomes" id="UP000314294"/>
    </source>
</evidence>
<reference evidence="1 2" key="1">
    <citation type="submission" date="2019-03" db="EMBL/GenBank/DDBJ databases">
        <title>First draft genome of Liparis tanakae, snailfish: a comprehensive survey of snailfish specific genes.</title>
        <authorList>
            <person name="Kim W."/>
            <person name="Song I."/>
            <person name="Jeong J.-H."/>
            <person name="Kim D."/>
            <person name="Kim S."/>
            <person name="Ryu S."/>
            <person name="Song J.Y."/>
            <person name="Lee S.K."/>
        </authorList>
    </citation>
    <scope>NUCLEOTIDE SEQUENCE [LARGE SCALE GENOMIC DNA]</scope>
    <source>
        <tissue evidence="1">Muscle</tissue>
    </source>
</reference>
<accession>A0A4Z2HMP2</accession>